<keyword evidence="3" id="KW-1185">Reference proteome</keyword>
<evidence type="ECO:0000313" key="3">
    <source>
        <dbReference type="Proteomes" id="UP001302274"/>
    </source>
</evidence>
<organism evidence="2 3">
    <name type="scientific">Bacteriovorax antarcticus</name>
    <dbReference type="NCBI Taxonomy" id="3088717"/>
    <lineage>
        <taxon>Bacteria</taxon>
        <taxon>Pseudomonadati</taxon>
        <taxon>Bdellovibrionota</taxon>
        <taxon>Bacteriovoracia</taxon>
        <taxon>Bacteriovoracales</taxon>
        <taxon>Bacteriovoracaceae</taxon>
        <taxon>Bacteriovorax</taxon>
    </lineage>
</organism>
<gene>
    <name evidence="2" type="ORF">SHI21_02705</name>
</gene>
<name>A0ABU5VPX3_9BACT</name>
<sequence>MKNKSLLSLLVFSSLILPTMVNAGLVNERVKLQGNLSIKGSETITIAKGSSKGIQLNRGLVDIQMETLENPISMLMPRLYIEQNGQTLSIKVPPSKYLNADEFELSADSSGLNYDILMEKEISNSDSFQKTEDQGCTYYKNDSSRIQFGVQKVLNTYVDVKETYKLTLSKDKVVGAKITSTKSHMEKLHTKLIDICK</sequence>
<proteinExistence type="predicted"/>
<dbReference type="Proteomes" id="UP001302274">
    <property type="component" value="Unassembled WGS sequence"/>
</dbReference>
<keyword evidence="1" id="KW-0732">Signal</keyword>
<feature type="chain" id="PRO_5046315952" evidence="1">
    <location>
        <begin position="24"/>
        <end position="197"/>
    </location>
</feature>
<dbReference type="RefSeq" id="WP_323574579.1">
    <property type="nucleotide sequence ID" value="NZ_JAYGJQ010000001.1"/>
</dbReference>
<reference evidence="2 3" key="1">
    <citation type="submission" date="2023-11" db="EMBL/GenBank/DDBJ databases">
        <title>A Novel Polar Bacteriovorax (B. antarcticus) Isolated from the Biocrust in Antarctica.</title>
        <authorList>
            <person name="Mun W."/>
            <person name="Choi S.Y."/>
            <person name="Mitchell R.J."/>
        </authorList>
    </citation>
    <scope>NUCLEOTIDE SEQUENCE [LARGE SCALE GENOMIC DNA]</scope>
    <source>
        <strain evidence="2 3">PP10</strain>
    </source>
</reference>
<evidence type="ECO:0000313" key="2">
    <source>
        <dbReference type="EMBL" id="MEA9355090.1"/>
    </source>
</evidence>
<comment type="caution">
    <text evidence="2">The sequence shown here is derived from an EMBL/GenBank/DDBJ whole genome shotgun (WGS) entry which is preliminary data.</text>
</comment>
<accession>A0ABU5VPX3</accession>
<dbReference type="EMBL" id="JAYGJQ010000001">
    <property type="protein sequence ID" value="MEA9355090.1"/>
    <property type="molecule type" value="Genomic_DNA"/>
</dbReference>
<evidence type="ECO:0000256" key="1">
    <source>
        <dbReference type="SAM" id="SignalP"/>
    </source>
</evidence>
<protein>
    <submittedName>
        <fullName evidence="2">Uncharacterized protein</fullName>
    </submittedName>
</protein>
<feature type="signal peptide" evidence="1">
    <location>
        <begin position="1"/>
        <end position="23"/>
    </location>
</feature>